<name>A0A098GG86_LEGMI</name>
<keyword evidence="4" id="KW-1185">Reference proteome</keyword>
<evidence type="ECO:0000313" key="1">
    <source>
        <dbReference type="EMBL" id="CEG61000.1"/>
    </source>
</evidence>
<accession>A0A098GG86</accession>
<evidence type="ECO:0000313" key="4">
    <source>
        <dbReference type="Proteomes" id="UP000182998"/>
    </source>
</evidence>
<dbReference type="PATRIC" id="fig|451.8.peg.1592"/>
<dbReference type="EMBL" id="FMVN01000014">
    <property type="protein sequence ID" value="SCY70239.1"/>
    <property type="molecule type" value="Genomic_DNA"/>
</dbReference>
<reference evidence="1" key="2">
    <citation type="submission" date="2014-09" db="EMBL/GenBank/DDBJ databases">
        <authorList>
            <person name="GOMEZ-VALERO Laura"/>
        </authorList>
    </citation>
    <scope>NUCLEOTIDE SEQUENCE</scope>
    <source>
        <strain evidence="1">ATCC33218</strain>
    </source>
</reference>
<evidence type="ECO:0000313" key="2">
    <source>
        <dbReference type="EMBL" id="SCY70239.1"/>
    </source>
</evidence>
<dbReference type="HOGENOM" id="CLU_969535_0_0_6"/>
<sequence length="287" mass="32367">MHTLTTNLILPIQFKINSLLKNTMDPRTVVITHIKMLHGAPKEDMYKHTDSMFTDSSQVLKTKIAASQFAVAQEILKHPQAVVVQEGLDHERSYGNDEIGEEELSLFSKETFDNDFAKLTSQQREVLVKHHAAPILCSLGLIPKVYPSIDPDTWSQLHEDIEAAKNNMEQLKETEQKWRPLREAQAVDHCIKAAQDAGMNDVLLVFGGGHDFSRIKTETPTIYTAPIDCISPISEEEARQLAKPQRVATESSNVNVLQINQFKKNLSDLKKLLESPDEKDDEKPPHP</sequence>
<dbReference type="EMBL" id="LN614830">
    <property type="protein sequence ID" value="CEG61000.1"/>
    <property type="molecule type" value="Genomic_DNA"/>
</dbReference>
<gene>
    <name evidence="1" type="ORF">LMI_1704</name>
    <name evidence="2" type="ORF">SAMN02982997_02568</name>
</gene>
<evidence type="ECO:0000313" key="3">
    <source>
        <dbReference type="Proteomes" id="UP000032414"/>
    </source>
</evidence>
<reference evidence="2 4" key="3">
    <citation type="submission" date="2016-10" db="EMBL/GenBank/DDBJ databases">
        <authorList>
            <person name="Varghese N."/>
            <person name="Submissions S."/>
        </authorList>
    </citation>
    <scope>NUCLEOTIDE SEQUENCE [LARGE SCALE GENOMIC DNA]</scope>
    <source>
        <strain evidence="2 4">ATCC 33218</strain>
    </source>
</reference>
<protein>
    <submittedName>
        <fullName evidence="1">Uncharacterized protein</fullName>
    </submittedName>
</protein>
<reference evidence="3" key="1">
    <citation type="submission" date="2014-09" db="EMBL/GenBank/DDBJ databases">
        <authorList>
            <person name="Gomez-Valero L."/>
        </authorList>
    </citation>
    <scope>NUCLEOTIDE SEQUENCE [LARGE SCALE GENOMIC DNA]</scope>
    <source>
        <strain evidence="3">ATCC33218</strain>
    </source>
</reference>
<organism evidence="1 3">
    <name type="scientific">Legionella micdadei</name>
    <name type="common">Tatlockia micdadei</name>
    <dbReference type="NCBI Taxonomy" id="451"/>
    <lineage>
        <taxon>Bacteria</taxon>
        <taxon>Pseudomonadati</taxon>
        <taxon>Pseudomonadota</taxon>
        <taxon>Gammaproteobacteria</taxon>
        <taxon>Legionellales</taxon>
        <taxon>Legionellaceae</taxon>
        <taxon>Legionella</taxon>
    </lineage>
</organism>
<dbReference type="Proteomes" id="UP000032414">
    <property type="component" value="Chromosome I"/>
</dbReference>
<dbReference type="KEGG" id="tmc:LMI_1704"/>
<dbReference type="AlphaFoldDB" id="A0A098GG86"/>
<dbReference type="Proteomes" id="UP000182998">
    <property type="component" value="Unassembled WGS sequence"/>
</dbReference>
<proteinExistence type="predicted"/>